<accession>A0A0F9IXZ7</accession>
<dbReference type="AlphaFoldDB" id="A0A0F9IXZ7"/>
<evidence type="ECO:0000313" key="1">
    <source>
        <dbReference type="EMBL" id="KKM24984.1"/>
    </source>
</evidence>
<organism evidence="1">
    <name type="scientific">marine sediment metagenome</name>
    <dbReference type="NCBI Taxonomy" id="412755"/>
    <lineage>
        <taxon>unclassified sequences</taxon>
        <taxon>metagenomes</taxon>
        <taxon>ecological metagenomes</taxon>
    </lineage>
</organism>
<comment type="caution">
    <text evidence="1">The sequence shown here is derived from an EMBL/GenBank/DDBJ whole genome shotgun (WGS) entry which is preliminary data.</text>
</comment>
<name>A0A0F9IXZ7_9ZZZZ</name>
<gene>
    <name evidence="1" type="ORF">LCGC14_1599600</name>
</gene>
<proteinExistence type="predicted"/>
<sequence length="55" mass="5833">MLPRSVLGVGEGRSFGPARFPASVSAKGATISGFVPTTGLPRYSPELDLIEWLWG</sequence>
<protein>
    <submittedName>
        <fullName evidence="1">Uncharacterized protein</fullName>
    </submittedName>
</protein>
<dbReference type="EMBL" id="LAZR01012811">
    <property type="protein sequence ID" value="KKM24984.1"/>
    <property type="molecule type" value="Genomic_DNA"/>
</dbReference>
<reference evidence="1" key="1">
    <citation type="journal article" date="2015" name="Nature">
        <title>Complex archaea that bridge the gap between prokaryotes and eukaryotes.</title>
        <authorList>
            <person name="Spang A."/>
            <person name="Saw J.H."/>
            <person name="Jorgensen S.L."/>
            <person name="Zaremba-Niedzwiedzka K."/>
            <person name="Martijn J."/>
            <person name="Lind A.E."/>
            <person name="van Eijk R."/>
            <person name="Schleper C."/>
            <person name="Guy L."/>
            <person name="Ettema T.J."/>
        </authorList>
    </citation>
    <scope>NUCLEOTIDE SEQUENCE</scope>
</reference>